<feature type="transmembrane region" description="Helical" evidence="1">
    <location>
        <begin position="116"/>
        <end position="142"/>
    </location>
</feature>
<dbReference type="EMBL" id="FMXO01000009">
    <property type="protein sequence ID" value="SDB36723.1"/>
    <property type="molecule type" value="Genomic_DNA"/>
</dbReference>
<evidence type="ECO:0000256" key="1">
    <source>
        <dbReference type="SAM" id="Phobius"/>
    </source>
</evidence>
<gene>
    <name evidence="2" type="ORF">SAMN05660653_01744</name>
</gene>
<organism evidence="2 3">
    <name type="scientific">Desulfonatronum thiosulfatophilum</name>
    <dbReference type="NCBI Taxonomy" id="617002"/>
    <lineage>
        <taxon>Bacteria</taxon>
        <taxon>Pseudomonadati</taxon>
        <taxon>Thermodesulfobacteriota</taxon>
        <taxon>Desulfovibrionia</taxon>
        <taxon>Desulfovibrionales</taxon>
        <taxon>Desulfonatronaceae</taxon>
        <taxon>Desulfonatronum</taxon>
    </lineage>
</organism>
<evidence type="ECO:0000313" key="3">
    <source>
        <dbReference type="Proteomes" id="UP000198771"/>
    </source>
</evidence>
<name>A0A1G6CV00_9BACT</name>
<accession>A0A1G6CV00</accession>
<evidence type="ECO:0000313" key="2">
    <source>
        <dbReference type="EMBL" id="SDB36723.1"/>
    </source>
</evidence>
<dbReference type="STRING" id="617002.SAMN05660653_01744"/>
<reference evidence="2 3" key="1">
    <citation type="submission" date="2016-10" db="EMBL/GenBank/DDBJ databases">
        <authorList>
            <person name="de Groot N.N."/>
        </authorList>
    </citation>
    <scope>NUCLEOTIDE SEQUENCE [LARGE SCALE GENOMIC DNA]</scope>
    <source>
        <strain evidence="2 3">ASO4-2</strain>
    </source>
</reference>
<feature type="transmembrane region" description="Helical" evidence="1">
    <location>
        <begin position="179"/>
        <end position="199"/>
    </location>
</feature>
<feature type="transmembrane region" description="Helical" evidence="1">
    <location>
        <begin position="37"/>
        <end position="56"/>
    </location>
</feature>
<keyword evidence="1" id="KW-1133">Transmembrane helix</keyword>
<keyword evidence="1" id="KW-0472">Membrane</keyword>
<feature type="transmembrane region" description="Helical" evidence="1">
    <location>
        <begin position="154"/>
        <end position="173"/>
    </location>
</feature>
<sequence length="231" mass="24465">MRTGWKENMKEVVQAVLPITIVVVLLQIFLVGMPWLVFARFLIGAFMVLLGLMLFLQGVKIGLLPMGEAVGSELPKHGSMFFLLFFAFLLGFAVTVAEPDVRVLAHQVDFVSDGMIGSNLLVFTVALGVAVFVAMAMMRIVLKVPIQWLLSGGYLLILALSFVTPPSFVPIAFDAGGVTTGPVTVPFILALGLGTVAVMGGRSSFSDGFGLVGLASIGPVIGVMLLGMIYG</sequence>
<keyword evidence="3" id="KW-1185">Reference proteome</keyword>
<dbReference type="Pfam" id="PF07556">
    <property type="entry name" value="DUF1538"/>
    <property type="match status" value="1"/>
</dbReference>
<feature type="transmembrane region" description="Helical" evidence="1">
    <location>
        <begin position="211"/>
        <end position="230"/>
    </location>
</feature>
<keyword evidence="1" id="KW-0812">Transmembrane</keyword>
<feature type="transmembrane region" description="Helical" evidence="1">
    <location>
        <begin position="77"/>
        <end position="96"/>
    </location>
</feature>
<dbReference type="AlphaFoldDB" id="A0A1G6CV00"/>
<proteinExistence type="predicted"/>
<feature type="transmembrane region" description="Helical" evidence="1">
    <location>
        <begin position="12"/>
        <end position="31"/>
    </location>
</feature>
<dbReference type="InterPro" id="IPR011435">
    <property type="entry name" value="UmpAB"/>
</dbReference>
<protein>
    <recommendedName>
        <fullName evidence="4">DUF1538 domain-containing protein</fullName>
    </recommendedName>
</protein>
<evidence type="ECO:0008006" key="4">
    <source>
        <dbReference type="Google" id="ProtNLM"/>
    </source>
</evidence>
<dbReference type="Proteomes" id="UP000198771">
    <property type="component" value="Unassembled WGS sequence"/>
</dbReference>